<evidence type="ECO:0000313" key="1">
    <source>
        <dbReference type="Proteomes" id="UP000095282"/>
    </source>
</evidence>
<dbReference type="WBParaSite" id="Csp11.Scaffold629.g7676.t1">
    <property type="protein sequence ID" value="Csp11.Scaffold629.g7676.t1"/>
    <property type="gene ID" value="Csp11.Scaffold629.g7676"/>
</dbReference>
<name>A0A1I7UBK2_9PELO</name>
<protein>
    <submittedName>
        <fullName evidence="2">Ubiquitin-like domain-containing protein</fullName>
    </submittedName>
</protein>
<dbReference type="PANTHER" id="PTHR33651">
    <property type="entry name" value="PROTEIN CBG06246"/>
    <property type="match status" value="1"/>
</dbReference>
<dbReference type="eggNOG" id="ENOG502TJBF">
    <property type="taxonomic scope" value="Eukaryota"/>
</dbReference>
<evidence type="ECO:0000313" key="2">
    <source>
        <dbReference type="WBParaSite" id="Csp11.Scaffold629.g7676.t1"/>
    </source>
</evidence>
<reference evidence="2" key="1">
    <citation type="submission" date="2016-11" db="UniProtKB">
        <authorList>
            <consortium name="WormBaseParasite"/>
        </authorList>
    </citation>
    <scope>IDENTIFICATION</scope>
</reference>
<keyword evidence="1" id="KW-1185">Reference proteome</keyword>
<dbReference type="Proteomes" id="UP000095282">
    <property type="component" value="Unplaced"/>
</dbReference>
<proteinExistence type="predicted"/>
<dbReference type="PANTHER" id="PTHR33651:SF3">
    <property type="entry name" value="PHAGE PROTEIN"/>
    <property type="match status" value="1"/>
</dbReference>
<organism evidence="1 2">
    <name type="scientific">Caenorhabditis tropicalis</name>
    <dbReference type="NCBI Taxonomy" id="1561998"/>
    <lineage>
        <taxon>Eukaryota</taxon>
        <taxon>Metazoa</taxon>
        <taxon>Ecdysozoa</taxon>
        <taxon>Nematoda</taxon>
        <taxon>Chromadorea</taxon>
        <taxon>Rhabditida</taxon>
        <taxon>Rhabditina</taxon>
        <taxon>Rhabditomorpha</taxon>
        <taxon>Rhabditoidea</taxon>
        <taxon>Rhabditidae</taxon>
        <taxon>Peloderinae</taxon>
        <taxon>Caenorhabditis</taxon>
    </lineage>
</organism>
<accession>A0A1I7UBK2</accession>
<dbReference type="AlphaFoldDB" id="A0A1I7UBK2"/>
<sequence>MTVITIRLVGGNDDRLFNIEVDNKILYIDLMKKIQYVTHIPIEFQELQLRGEVLPVVERPIQDIKFGEEICVTHSMIGNWREFIANFELARQALASKQVSQVEESVDQALKHLMPLMTANFLIVFPQFGEHYRQFKTNFARYMDQEFKYIELAVRDYFSKVLGDNAECPTLDIRCDKKGPEEGGIQGGLICHIWRNKTIVGKYYVKEHMGLSNWQSADIREIFVYKLLELIGCGPNVHFIPNTHYSSFGLYIGTEEVPGFQRADTEGMEISCEIYAQRDLLRRILSIRDLHSKNFGIDAYGKLSIVDLQVKNNVDAHMVHKYLDGYQGWKGSKELRIQVAKDYITSWDLLNNFDKANAAICMQKDLFKKHSISYKPSRNFEEYFLLIKNNLHVLIECLK</sequence>